<evidence type="ECO:0000313" key="2">
    <source>
        <dbReference type="Proteomes" id="UP000887569"/>
    </source>
</evidence>
<sequence>MPSPSTVPKMPVALCGCCRSPSERKQEKANDLQTQRVTTVFDPRQHSLNVPSAERLPVILVSCPSTQSLEPTEAGMQELCLDAEDLYFTARTSLKNDDDLKEMADLVREIRIEAGLPVTPPREINLDVQSTVCDYTGQEILLSKSTDERCGTRCASYSTFTPSDEQQTQQQASNSSTTSELGEIAMHRRQLKSTLAAIPRSIFYVLNAIYLWCVTAILHIIEALL</sequence>
<protein>
    <submittedName>
        <fullName evidence="3">Uncharacterized protein</fullName>
    </submittedName>
</protein>
<dbReference type="Proteomes" id="UP000887569">
    <property type="component" value="Unplaced"/>
</dbReference>
<name>A0A915B0Y6_PARUN</name>
<organism evidence="2 3">
    <name type="scientific">Parascaris univalens</name>
    <name type="common">Nematode worm</name>
    <dbReference type="NCBI Taxonomy" id="6257"/>
    <lineage>
        <taxon>Eukaryota</taxon>
        <taxon>Metazoa</taxon>
        <taxon>Ecdysozoa</taxon>
        <taxon>Nematoda</taxon>
        <taxon>Chromadorea</taxon>
        <taxon>Rhabditida</taxon>
        <taxon>Spirurina</taxon>
        <taxon>Ascaridomorpha</taxon>
        <taxon>Ascaridoidea</taxon>
        <taxon>Ascarididae</taxon>
        <taxon>Parascaris</taxon>
    </lineage>
</organism>
<keyword evidence="1" id="KW-0812">Transmembrane</keyword>
<keyword evidence="1" id="KW-0472">Membrane</keyword>
<dbReference type="WBParaSite" id="PgR022X_g097_t02">
    <property type="protein sequence ID" value="PgR022X_g097_t02"/>
    <property type="gene ID" value="PgR022X_g097"/>
</dbReference>
<reference evidence="3" key="1">
    <citation type="submission" date="2022-11" db="UniProtKB">
        <authorList>
            <consortium name="WormBaseParasite"/>
        </authorList>
    </citation>
    <scope>IDENTIFICATION</scope>
</reference>
<keyword evidence="2" id="KW-1185">Reference proteome</keyword>
<dbReference type="AlphaFoldDB" id="A0A915B0Y6"/>
<evidence type="ECO:0000313" key="3">
    <source>
        <dbReference type="WBParaSite" id="PgR022X_g097_t02"/>
    </source>
</evidence>
<accession>A0A915B0Y6</accession>
<evidence type="ECO:0000256" key="1">
    <source>
        <dbReference type="SAM" id="Phobius"/>
    </source>
</evidence>
<proteinExistence type="predicted"/>
<feature type="transmembrane region" description="Helical" evidence="1">
    <location>
        <begin position="202"/>
        <end position="221"/>
    </location>
</feature>
<keyword evidence="1" id="KW-1133">Transmembrane helix</keyword>